<dbReference type="EMBL" id="AP027272">
    <property type="protein sequence ID" value="BDX07608.1"/>
    <property type="molecule type" value="Genomic_DNA"/>
</dbReference>
<dbReference type="KEGG" id="pmaw:MACH26_31290"/>
<gene>
    <name evidence="1" type="ORF">MACH26_31290</name>
</gene>
<organism evidence="1 2">
    <name type="scientific">Planctobacterium marinum</name>
    <dbReference type="NCBI Taxonomy" id="1631968"/>
    <lineage>
        <taxon>Bacteria</taxon>
        <taxon>Pseudomonadati</taxon>
        <taxon>Pseudomonadota</taxon>
        <taxon>Gammaproteobacteria</taxon>
        <taxon>Alteromonadales</taxon>
        <taxon>Alteromonadaceae</taxon>
        <taxon>Planctobacterium</taxon>
    </lineage>
</organism>
<evidence type="ECO:0000313" key="2">
    <source>
        <dbReference type="Proteomes" id="UP001333710"/>
    </source>
</evidence>
<reference evidence="1" key="1">
    <citation type="submission" date="2023-01" db="EMBL/GenBank/DDBJ databases">
        <title>Complete genome sequence of Planctobacterium marinum strain Dej080120_11.</title>
        <authorList>
            <person name="Ueki S."/>
            <person name="Maruyama F."/>
        </authorList>
    </citation>
    <scope>NUCLEOTIDE SEQUENCE</scope>
    <source>
        <strain evidence="1">Dej080120_11</strain>
    </source>
</reference>
<proteinExistence type="predicted"/>
<keyword evidence="2" id="KW-1185">Reference proteome</keyword>
<dbReference type="RefSeq" id="WP_338293655.1">
    <property type="nucleotide sequence ID" value="NZ_AP027272.1"/>
</dbReference>
<evidence type="ECO:0000313" key="1">
    <source>
        <dbReference type="EMBL" id="BDX07608.1"/>
    </source>
</evidence>
<sequence>MAETIEFKGPRYNIRLDNAVSLNPSKDPDKWLNQNDYIKLVYTEHNKSRQQIHNQLTSLAEKSLNQFKIDEVIGLKQQEDLVLIKSLVADTEFLRIIKLISRDTNCAVLDLSLPLSKAKQYQDNIVNMLNSMRWEASKLLRVNDEPLVQLNQPVGFKPTQKFANSLVLRTTNDNTSLPEANLVLSIITETIATEDLAEKTRSILSQSKSLQKFKIMDITELSSKWGDMVIARVSGRYDASQIEVDISHTTIKMGDFLLVAQLSTIRNTESFLKLEDVMEQVLSNLVFDATLGK</sequence>
<accession>A0AA48KRI4</accession>
<dbReference type="AlphaFoldDB" id="A0AA48KRI4"/>
<name>A0AA48KRI4_9ALTE</name>
<protein>
    <submittedName>
        <fullName evidence="1">Uncharacterized protein</fullName>
    </submittedName>
</protein>
<dbReference type="Proteomes" id="UP001333710">
    <property type="component" value="Chromosome"/>
</dbReference>